<dbReference type="InterPro" id="IPR027918">
    <property type="entry name" value="HYLS1_C_dom"/>
</dbReference>
<feature type="domain" description="Centriolar and ciliogenesis-associated protein HYLS1 C-terminal" evidence="2">
    <location>
        <begin position="202"/>
        <end position="252"/>
    </location>
</feature>
<evidence type="ECO:0000313" key="3">
    <source>
        <dbReference type="Proteomes" id="UP000095281"/>
    </source>
</evidence>
<dbReference type="AlphaFoldDB" id="A0A1I8BBA7"/>
<evidence type="ECO:0000259" key="2">
    <source>
        <dbReference type="Pfam" id="PF15311"/>
    </source>
</evidence>
<feature type="region of interest" description="Disordered" evidence="1">
    <location>
        <begin position="137"/>
        <end position="213"/>
    </location>
</feature>
<dbReference type="WBParaSite" id="MhA1_Contig1761.frz3.gene9">
    <property type="protein sequence ID" value="MhA1_Contig1761.frz3.gene9"/>
    <property type="gene ID" value="MhA1_Contig1761.frz3.gene9"/>
</dbReference>
<accession>A0A1I8BBA7</accession>
<evidence type="ECO:0000313" key="4">
    <source>
        <dbReference type="WBParaSite" id="MhA1_Contig1761.frz3.gene9"/>
    </source>
</evidence>
<sequence length="277" mass="32701">MTNSFHSQDLSGEIEVSDDDGFSEELRNIISEMGYNVEDDELREIEKDLRLIEENADISDTRLFSCLLGGFDGSADLDQSLLHLSSVLASLPKKQKSSDKLPPEFEELLDYGYERLNEVYEDIKKYERLIEGSERNVEEIRPQENAQEQQKEPSPARKEPIDREKENKRPEASRKGTLDPKEENKLINQFLRSNALRPTQCPEPGRLPFKHDQRLKLEQYRSEWAKMPPPGEQKRMALRWRIRELMLRRDIPQLRLVEEERNNKEDKRQKVQPEWRP</sequence>
<protein>
    <submittedName>
        <fullName evidence="4">HYLS1_C domain-containing protein</fullName>
    </submittedName>
</protein>
<organism evidence="3 4">
    <name type="scientific">Meloidogyne hapla</name>
    <name type="common">Root-knot nematode worm</name>
    <dbReference type="NCBI Taxonomy" id="6305"/>
    <lineage>
        <taxon>Eukaryota</taxon>
        <taxon>Metazoa</taxon>
        <taxon>Ecdysozoa</taxon>
        <taxon>Nematoda</taxon>
        <taxon>Chromadorea</taxon>
        <taxon>Rhabditida</taxon>
        <taxon>Tylenchina</taxon>
        <taxon>Tylenchomorpha</taxon>
        <taxon>Tylenchoidea</taxon>
        <taxon>Meloidogynidae</taxon>
        <taxon>Meloidogyninae</taxon>
        <taxon>Meloidogyne</taxon>
    </lineage>
</organism>
<dbReference type="OMA" id="WRIRELM"/>
<dbReference type="Pfam" id="PF15311">
    <property type="entry name" value="HYLS1_C"/>
    <property type="match status" value="1"/>
</dbReference>
<name>A0A1I8BBA7_MELHA</name>
<reference evidence="4" key="1">
    <citation type="submission" date="2016-11" db="UniProtKB">
        <authorList>
            <consortium name="WormBaseParasite"/>
        </authorList>
    </citation>
    <scope>IDENTIFICATION</scope>
</reference>
<keyword evidence="3" id="KW-1185">Reference proteome</keyword>
<feature type="compositionally biased region" description="Basic and acidic residues" evidence="1">
    <location>
        <begin position="149"/>
        <end position="185"/>
    </location>
</feature>
<dbReference type="Proteomes" id="UP000095281">
    <property type="component" value="Unplaced"/>
</dbReference>
<proteinExistence type="predicted"/>
<evidence type="ECO:0000256" key="1">
    <source>
        <dbReference type="SAM" id="MobiDB-lite"/>
    </source>
</evidence>
<feature type="region of interest" description="Disordered" evidence="1">
    <location>
        <begin position="257"/>
        <end position="277"/>
    </location>
</feature>